<evidence type="ECO:0000313" key="5">
    <source>
        <dbReference type="EMBL" id="GAA3644278.1"/>
    </source>
</evidence>
<dbReference type="EMBL" id="BAAAZP010000005">
    <property type="protein sequence ID" value="GAA3644278.1"/>
    <property type="molecule type" value="Genomic_DNA"/>
</dbReference>
<dbReference type="Gene3D" id="3.40.50.360">
    <property type="match status" value="1"/>
</dbReference>
<evidence type="ECO:0000256" key="2">
    <source>
        <dbReference type="ARBA" id="ARBA00022643"/>
    </source>
</evidence>
<dbReference type="NCBIfam" id="TIGR03567">
    <property type="entry name" value="FMN_reduc_SsuE"/>
    <property type="match status" value="1"/>
</dbReference>
<gene>
    <name evidence="5" type="primary">ssuE_1</name>
    <name evidence="5" type="ORF">GCM10022224_003480</name>
</gene>
<dbReference type="PANTHER" id="PTHR43408:SF1">
    <property type="entry name" value="FMN REDUCTASE (NADPH)"/>
    <property type="match status" value="1"/>
</dbReference>
<dbReference type="Proteomes" id="UP001500902">
    <property type="component" value="Unassembled WGS sequence"/>
</dbReference>
<comment type="caution">
    <text evidence="5">The sequence shown here is derived from an EMBL/GenBank/DDBJ whole genome shotgun (WGS) entry which is preliminary data.</text>
</comment>
<keyword evidence="2" id="KW-0288">FMN</keyword>
<proteinExistence type="predicted"/>
<dbReference type="InterPro" id="IPR020048">
    <property type="entry name" value="NADPH-dep_FMN_reduc_SsuE"/>
</dbReference>
<dbReference type="InterPro" id="IPR005025">
    <property type="entry name" value="FMN_Rdtase-like_dom"/>
</dbReference>
<keyword evidence="3" id="KW-0560">Oxidoreductase</keyword>
<dbReference type="InterPro" id="IPR051814">
    <property type="entry name" value="NAD(P)H-dep_FMN_reductase"/>
</dbReference>
<sequence length="170" mass="17823">MTTRVLLVSGSPSASSRTGQLLNHVAGLVHGAVSLLRLRDLPAEPLLLGHSDDPALAEAARSVAEADVIVLATPIYKAAYTGLVKAFLDGLPQKAFAGKTVVPIATGGTQAHLLAVDYALRPVLSVLGARHVTRGLFVLDTQITPLDEELRPRLQVLADEINAVRLSAVA</sequence>
<dbReference type="RefSeq" id="WP_344872191.1">
    <property type="nucleotide sequence ID" value="NZ_BAAAZP010000005.1"/>
</dbReference>
<accession>A0ABP7AZG0</accession>
<evidence type="ECO:0000313" key="6">
    <source>
        <dbReference type="Proteomes" id="UP001500902"/>
    </source>
</evidence>
<organism evidence="5 6">
    <name type="scientific">Nonomuraea antimicrobica</name>
    <dbReference type="NCBI Taxonomy" id="561173"/>
    <lineage>
        <taxon>Bacteria</taxon>
        <taxon>Bacillati</taxon>
        <taxon>Actinomycetota</taxon>
        <taxon>Actinomycetes</taxon>
        <taxon>Streptosporangiales</taxon>
        <taxon>Streptosporangiaceae</taxon>
        <taxon>Nonomuraea</taxon>
    </lineage>
</organism>
<keyword evidence="6" id="KW-1185">Reference proteome</keyword>
<evidence type="ECO:0000259" key="4">
    <source>
        <dbReference type="Pfam" id="PF03358"/>
    </source>
</evidence>
<protein>
    <submittedName>
        <fullName evidence="5">NADPH-dependent FMN reductase</fullName>
    </submittedName>
</protein>
<name>A0ABP7AZG0_9ACTN</name>
<dbReference type="Pfam" id="PF03358">
    <property type="entry name" value="FMN_red"/>
    <property type="match status" value="1"/>
</dbReference>
<dbReference type="SUPFAM" id="SSF52218">
    <property type="entry name" value="Flavoproteins"/>
    <property type="match status" value="1"/>
</dbReference>
<feature type="domain" description="NADPH-dependent FMN reductase-like" evidence="4">
    <location>
        <begin position="3"/>
        <end position="141"/>
    </location>
</feature>
<evidence type="ECO:0000256" key="1">
    <source>
        <dbReference type="ARBA" id="ARBA00022630"/>
    </source>
</evidence>
<dbReference type="InterPro" id="IPR029039">
    <property type="entry name" value="Flavoprotein-like_sf"/>
</dbReference>
<dbReference type="PANTHER" id="PTHR43408">
    <property type="entry name" value="FMN REDUCTASE (NADPH)"/>
    <property type="match status" value="1"/>
</dbReference>
<keyword evidence="1" id="KW-0285">Flavoprotein</keyword>
<reference evidence="6" key="1">
    <citation type="journal article" date="2019" name="Int. J. Syst. Evol. Microbiol.">
        <title>The Global Catalogue of Microorganisms (GCM) 10K type strain sequencing project: providing services to taxonomists for standard genome sequencing and annotation.</title>
        <authorList>
            <consortium name="The Broad Institute Genomics Platform"/>
            <consortium name="The Broad Institute Genome Sequencing Center for Infectious Disease"/>
            <person name="Wu L."/>
            <person name="Ma J."/>
        </authorList>
    </citation>
    <scope>NUCLEOTIDE SEQUENCE [LARGE SCALE GENOMIC DNA]</scope>
    <source>
        <strain evidence="6">JCM 16904</strain>
    </source>
</reference>
<evidence type="ECO:0000256" key="3">
    <source>
        <dbReference type="ARBA" id="ARBA00023002"/>
    </source>
</evidence>